<keyword evidence="3" id="KW-0119">Carbohydrate metabolism</keyword>
<dbReference type="Gene3D" id="1.10.10.10">
    <property type="entry name" value="Winged helix-like DNA-binding domain superfamily/Winged helix DNA-binding domain"/>
    <property type="match status" value="1"/>
</dbReference>
<organism evidence="4 5">
    <name type="scientific">Bombilactobacillus mellis</name>
    <dbReference type="NCBI Taxonomy" id="1218508"/>
    <lineage>
        <taxon>Bacteria</taxon>
        <taxon>Bacillati</taxon>
        <taxon>Bacillota</taxon>
        <taxon>Bacilli</taxon>
        <taxon>Lactobacillales</taxon>
        <taxon>Lactobacillaceae</taxon>
        <taxon>Bombilactobacillus</taxon>
    </lineage>
</organism>
<dbReference type="Pfam" id="PF00480">
    <property type="entry name" value="ROK"/>
    <property type="match status" value="1"/>
</dbReference>
<evidence type="ECO:0000256" key="1">
    <source>
        <dbReference type="ARBA" id="ARBA00002486"/>
    </source>
</evidence>
<dbReference type="InterPro" id="IPR043129">
    <property type="entry name" value="ATPase_NBD"/>
</dbReference>
<dbReference type="OrthoDB" id="9796533at2"/>
<evidence type="ECO:0000256" key="2">
    <source>
        <dbReference type="ARBA" id="ARBA00006479"/>
    </source>
</evidence>
<evidence type="ECO:0000313" key="4">
    <source>
        <dbReference type="EMBL" id="KJY48306.1"/>
    </source>
</evidence>
<dbReference type="GO" id="GO:0042732">
    <property type="term" value="P:D-xylose metabolic process"/>
    <property type="evidence" value="ECO:0007669"/>
    <property type="project" value="UniProtKB-KW"/>
</dbReference>
<dbReference type="STRING" id="1218508.JG29_13590"/>
<dbReference type="PANTHER" id="PTHR18964">
    <property type="entry name" value="ROK (REPRESSOR, ORF, KINASE) FAMILY"/>
    <property type="match status" value="1"/>
</dbReference>
<dbReference type="Gene3D" id="3.30.420.40">
    <property type="match status" value="2"/>
</dbReference>
<comment type="function">
    <text evidence="1">Transcriptional repressor of xylose-utilizing enzymes.</text>
</comment>
<dbReference type="InterPro" id="IPR049874">
    <property type="entry name" value="ROK_cs"/>
</dbReference>
<dbReference type="EMBL" id="JXBZ01000009">
    <property type="protein sequence ID" value="KJY48306.1"/>
    <property type="molecule type" value="Genomic_DNA"/>
</dbReference>
<dbReference type="Proteomes" id="UP000033695">
    <property type="component" value="Unassembled WGS sequence"/>
</dbReference>
<comment type="caution">
    <text evidence="4">The sequence shown here is derived from an EMBL/GenBank/DDBJ whole genome shotgun (WGS) entry which is preliminary data.</text>
</comment>
<keyword evidence="3" id="KW-0859">Xylose metabolism</keyword>
<protein>
    <submittedName>
        <fullName evidence="4">ROK family protein</fullName>
    </submittedName>
</protein>
<accession>A0A0F4KSV9</accession>
<dbReference type="PATRIC" id="fig|1218508.4.peg.1351"/>
<gene>
    <name evidence="4" type="ORF">JG29_13590</name>
</gene>
<proteinExistence type="inferred from homology"/>
<dbReference type="SUPFAM" id="SSF46785">
    <property type="entry name" value="Winged helix' DNA-binding domain"/>
    <property type="match status" value="1"/>
</dbReference>
<comment type="similarity">
    <text evidence="2">Belongs to the ROK (NagC/XylR) family.</text>
</comment>
<reference evidence="4 5" key="1">
    <citation type="submission" date="2014-12" db="EMBL/GenBank/DDBJ databases">
        <title>Comparative genomics of the lactic acid bacteria isolated from the honey bee gut.</title>
        <authorList>
            <person name="Ellegaard K.M."/>
            <person name="Tamarit D."/>
            <person name="Javelind E."/>
            <person name="Olofsson T."/>
            <person name="Andersson S.G."/>
            <person name="Vasquez A."/>
        </authorList>
    </citation>
    <scope>NUCLEOTIDE SEQUENCE [LARGE SCALE GENOMIC DNA]</scope>
    <source>
        <strain evidence="4 5">Hon2</strain>
    </source>
</reference>
<dbReference type="PANTHER" id="PTHR18964:SF149">
    <property type="entry name" value="BIFUNCTIONAL UDP-N-ACETYLGLUCOSAMINE 2-EPIMERASE_N-ACETYLMANNOSAMINE KINASE"/>
    <property type="match status" value="1"/>
</dbReference>
<dbReference type="SUPFAM" id="SSF53067">
    <property type="entry name" value="Actin-like ATPase domain"/>
    <property type="match status" value="1"/>
</dbReference>
<dbReference type="AlphaFoldDB" id="A0A0F4KSV9"/>
<dbReference type="RefSeq" id="WP_045923195.1">
    <property type="nucleotide sequence ID" value="NZ_JBHTHW010000005.1"/>
</dbReference>
<sequence length="382" mass="43069">MAEISKKQSFHHRNLKLVLQQIINYAPISRIDIARNLKMNKSSITALYNEIEQKGYLKEIGIGKASKVGGRKPILVAFNEKYGYTISVDLGYKHLHIMANYLNGHDFYYQRIKNHNSNIHDILKTVDSQINLIAQKEKTQHGLLGIAFSIHGIVDQTQIVNSPFLDMKNIDLQKRYFEKYQVPVLLENEANLAAIFEHDFNNQENKANLLCVSIHKGIGAGIILNQQIYRGYRGAAGEIGRMLISSSNQTKIEDVCSEDAVVERLKSLKNNNNLERSDLVKLAAQGDSDVQTILQEFIRGIAKILVNVSVSLAPEEIYLSSPLLEELPALFAKIKACTEKLGLVPRLYLIGNSNYATLLGASSLIIHHVLQLDNYNLKFHYQ</sequence>
<dbReference type="InterPro" id="IPR036390">
    <property type="entry name" value="WH_DNA-bd_sf"/>
</dbReference>
<name>A0A0F4KSV9_9LACO</name>
<evidence type="ECO:0000256" key="3">
    <source>
        <dbReference type="ARBA" id="ARBA00022629"/>
    </source>
</evidence>
<keyword evidence="5" id="KW-1185">Reference proteome</keyword>
<dbReference type="PROSITE" id="PS01125">
    <property type="entry name" value="ROK"/>
    <property type="match status" value="1"/>
</dbReference>
<evidence type="ECO:0000313" key="5">
    <source>
        <dbReference type="Proteomes" id="UP000033695"/>
    </source>
</evidence>
<dbReference type="InterPro" id="IPR036388">
    <property type="entry name" value="WH-like_DNA-bd_sf"/>
</dbReference>
<dbReference type="InterPro" id="IPR000600">
    <property type="entry name" value="ROK"/>
</dbReference>
<dbReference type="HOGENOM" id="CLU_036604_13_1_9"/>